<feature type="non-terminal residue" evidence="3">
    <location>
        <position position="74"/>
    </location>
</feature>
<evidence type="ECO:0008006" key="4">
    <source>
        <dbReference type="Google" id="ProtNLM"/>
    </source>
</evidence>
<accession>X1LWM5</accession>
<comment type="caution">
    <text evidence="3">The sequence shown here is derived from an EMBL/GenBank/DDBJ whole genome shotgun (WGS) entry which is preliminary data.</text>
</comment>
<dbReference type="Gene3D" id="3.20.20.70">
    <property type="entry name" value="Aldolase class I"/>
    <property type="match status" value="1"/>
</dbReference>
<dbReference type="GO" id="GO:0005975">
    <property type="term" value="P:carbohydrate metabolic process"/>
    <property type="evidence" value="ECO:0007669"/>
    <property type="project" value="InterPro"/>
</dbReference>
<evidence type="ECO:0000313" key="3">
    <source>
        <dbReference type="EMBL" id="GAI23802.1"/>
    </source>
</evidence>
<proteinExistence type="predicted"/>
<protein>
    <recommendedName>
        <fullName evidence="4">Ribulose-phosphate 3-epimerase</fullName>
    </recommendedName>
</protein>
<dbReference type="EMBL" id="BARV01016160">
    <property type="protein sequence ID" value="GAI23802.1"/>
    <property type="molecule type" value="Genomic_DNA"/>
</dbReference>
<dbReference type="Pfam" id="PF00834">
    <property type="entry name" value="Ribul_P_3_epim"/>
    <property type="match status" value="1"/>
</dbReference>
<gene>
    <name evidence="3" type="ORF">S06H3_27802</name>
</gene>
<dbReference type="SUPFAM" id="SSF51366">
    <property type="entry name" value="Ribulose-phoshate binding barrel"/>
    <property type="match status" value="1"/>
</dbReference>
<sequence length="74" mass="8455">MIKIAPSFLSADFRNIQKEVKKIESAKADMIHLDIMDGHFVPNITFGPMIVKDIKRCTKLPLDVHLMVENPNSY</sequence>
<dbReference type="AlphaFoldDB" id="X1LWM5"/>
<organism evidence="3">
    <name type="scientific">marine sediment metagenome</name>
    <dbReference type="NCBI Taxonomy" id="412755"/>
    <lineage>
        <taxon>unclassified sequences</taxon>
        <taxon>metagenomes</taxon>
        <taxon>ecological metagenomes</taxon>
    </lineage>
</organism>
<dbReference type="PROSITE" id="PS01085">
    <property type="entry name" value="RIBUL_P_3_EPIMER_1"/>
    <property type="match status" value="1"/>
</dbReference>
<dbReference type="InterPro" id="IPR000056">
    <property type="entry name" value="Ribul_P_3_epim-like"/>
</dbReference>
<dbReference type="GO" id="GO:0016857">
    <property type="term" value="F:racemase and epimerase activity, acting on carbohydrates and derivatives"/>
    <property type="evidence" value="ECO:0007669"/>
    <property type="project" value="InterPro"/>
</dbReference>
<evidence type="ECO:0000256" key="2">
    <source>
        <dbReference type="ARBA" id="ARBA00023235"/>
    </source>
</evidence>
<keyword evidence="1" id="KW-0479">Metal-binding</keyword>
<dbReference type="InterPro" id="IPR013785">
    <property type="entry name" value="Aldolase_TIM"/>
</dbReference>
<evidence type="ECO:0000256" key="1">
    <source>
        <dbReference type="ARBA" id="ARBA00022723"/>
    </source>
</evidence>
<keyword evidence="2" id="KW-0413">Isomerase</keyword>
<dbReference type="PANTHER" id="PTHR11749">
    <property type="entry name" value="RIBULOSE-5-PHOSPHATE-3-EPIMERASE"/>
    <property type="match status" value="1"/>
</dbReference>
<dbReference type="GO" id="GO:0046872">
    <property type="term" value="F:metal ion binding"/>
    <property type="evidence" value="ECO:0007669"/>
    <property type="project" value="UniProtKB-KW"/>
</dbReference>
<reference evidence="3" key="1">
    <citation type="journal article" date="2014" name="Front. Microbiol.">
        <title>High frequency of phylogenetically diverse reductive dehalogenase-homologous genes in deep subseafloor sedimentary metagenomes.</title>
        <authorList>
            <person name="Kawai M."/>
            <person name="Futagami T."/>
            <person name="Toyoda A."/>
            <person name="Takaki Y."/>
            <person name="Nishi S."/>
            <person name="Hori S."/>
            <person name="Arai W."/>
            <person name="Tsubouchi T."/>
            <person name="Morono Y."/>
            <person name="Uchiyama I."/>
            <person name="Ito T."/>
            <person name="Fujiyama A."/>
            <person name="Inagaki F."/>
            <person name="Takami H."/>
        </authorList>
    </citation>
    <scope>NUCLEOTIDE SEQUENCE</scope>
    <source>
        <strain evidence="3">Expedition CK06-06</strain>
    </source>
</reference>
<dbReference type="InterPro" id="IPR011060">
    <property type="entry name" value="RibuloseP-bd_barrel"/>
</dbReference>
<name>X1LWM5_9ZZZZ</name>